<dbReference type="AlphaFoldDB" id="A0A9J6FHB3"/>
<evidence type="ECO:0000313" key="2">
    <source>
        <dbReference type="EMBL" id="KAH9362315.1"/>
    </source>
</evidence>
<dbReference type="Proteomes" id="UP000821853">
    <property type="component" value="Chromosome 1"/>
</dbReference>
<evidence type="ECO:0000313" key="3">
    <source>
        <dbReference type="Proteomes" id="UP000821853"/>
    </source>
</evidence>
<organism evidence="2 3">
    <name type="scientific">Haemaphysalis longicornis</name>
    <name type="common">Bush tick</name>
    <dbReference type="NCBI Taxonomy" id="44386"/>
    <lineage>
        <taxon>Eukaryota</taxon>
        <taxon>Metazoa</taxon>
        <taxon>Ecdysozoa</taxon>
        <taxon>Arthropoda</taxon>
        <taxon>Chelicerata</taxon>
        <taxon>Arachnida</taxon>
        <taxon>Acari</taxon>
        <taxon>Parasitiformes</taxon>
        <taxon>Ixodida</taxon>
        <taxon>Ixodoidea</taxon>
        <taxon>Ixodidae</taxon>
        <taxon>Haemaphysalinae</taxon>
        <taxon>Haemaphysalis</taxon>
    </lineage>
</organism>
<dbReference type="VEuPathDB" id="VectorBase:HLOH_050719"/>
<reference evidence="2 3" key="1">
    <citation type="journal article" date="2020" name="Cell">
        <title>Large-Scale Comparative Analyses of Tick Genomes Elucidate Their Genetic Diversity and Vector Capacities.</title>
        <authorList>
            <consortium name="Tick Genome and Microbiome Consortium (TIGMIC)"/>
            <person name="Jia N."/>
            <person name="Wang J."/>
            <person name="Shi W."/>
            <person name="Du L."/>
            <person name="Sun Y."/>
            <person name="Zhan W."/>
            <person name="Jiang J.F."/>
            <person name="Wang Q."/>
            <person name="Zhang B."/>
            <person name="Ji P."/>
            <person name="Bell-Sakyi L."/>
            <person name="Cui X.M."/>
            <person name="Yuan T.T."/>
            <person name="Jiang B.G."/>
            <person name="Yang W.F."/>
            <person name="Lam T.T."/>
            <person name="Chang Q.C."/>
            <person name="Ding S.J."/>
            <person name="Wang X.J."/>
            <person name="Zhu J.G."/>
            <person name="Ruan X.D."/>
            <person name="Zhao L."/>
            <person name="Wei J.T."/>
            <person name="Ye R.Z."/>
            <person name="Que T.C."/>
            <person name="Du C.H."/>
            <person name="Zhou Y.H."/>
            <person name="Cheng J.X."/>
            <person name="Dai P.F."/>
            <person name="Guo W.B."/>
            <person name="Han X.H."/>
            <person name="Huang E.J."/>
            <person name="Li L.F."/>
            <person name="Wei W."/>
            <person name="Gao Y.C."/>
            <person name="Liu J.Z."/>
            <person name="Shao H.Z."/>
            <person name="Wang X."/>
            <person name="Wang C.C."/>
            <person name="Yang T.C."/>
            <person name="Huo Q.B."/>
            <person name="Li W."/>
            <person name="Chen H.Y."/>
            <person name="Chen S.E."/>
            <person name="Zhou L.G."/>
            <person name="Ni X.B."/>
            <person name="Tian J.H."/>
            <person name="Sheng Y."/>
            <person name="Liu T."/>
            <person name="Pan Y.S."/>
            <person name="Xia L.Y."/>
            <person name="Li J."/>
            <person name="Zhao F."/>
            <person name="Cao W.C."/>
        </authorList>
    </citation>
    <scope>NUCLEOTIDE SEQUENCE [LARGE SCALE GENOMIC DNA]</scope>
    <source>
        <strain evidence="2">HaeL-2018</strain>
    </source>
</reference>
<comment type="caution">
    <text evidence="2">The sequence shown here is derived from an EMBL/GenBank/DDBJ whole genome shotgun (WGS) entry which is preliminary data.</text>
</comment>
<evidence type="ECO:0000256" key="1">
    <source>
        <dbReference type="SAM" id="MobiDB-lite"/>
    </source>
</evidence>
<gene>
    <name evidence="2" type="ORF">HPB48_002293</name>
</gene>
<dbReference type="EMBL" id="JABSTR010000001">
    <property type="protein sequence ID" value="KAH9362315.1"/>
    <property type="molecule type" value="Genomic_DNA"/>
</dbReference>
<name>A0A9J6FHB3_HAELO</name>
<protein>
    <submittedName>
        <fullName evidence="2">Uncharacterized protein</fullName>
    </submittedName>
</protein>
<keyword evidence="3" id="KW-1185">Reference proteome</keyword>
<sequence>MAEWMQSLLAKSPARPRNQPSPDLKPPPQLVISAVVVGVASADHEGGHLGRHGSMISTLAAVPALRTSEANALDPSCFSRSPSPVCGYFCTTKVPQSSSASSPDSKSIMRLDAAPDCTLSPSTSTDQACCYTGKLTMRSTALTAPALPRPPHLHLCTYQRQLGMGPADF</sequence>
<proteinExistence type="predicted"/>
<feature type="region of interest" description="Disordered" evidence="1">
    <location>
        <begin position="9"/>
        <end position="28"/>
    </location>
</feature>
<accession>A0A9J6FHB3</accession>